<reference evidence="2 3" key="1">
    <citation type="submission" date="2024-05" db="EMBL/GenBank/DDBJ databases">
        <title>Achromobacter denitrificans. BP1, complete genome.</title>
        <authorList>
            <person name="Zhang B."/>
        </authorList>
    </citation>
    <scope>NUCLEOTIDE SEQUENCE [LARGE SCALE GENOMIC DNA]</scope>
    <source>
        <strain evidence="2 3">BP1</strain>
    </source>
</reference>
<proteinExistence type="predicted"/>
<evidence type="ECO:0000313" key="3">
    <source>
        <dbReference type="Proteomes" id="UP001446337"/>
    </source>
</evidence>
<accession>A0ABZ3FYZ5</accession>
<protein>
    <recommendedName>
        <fullName evidence="4">TnsA endonuclease N-terminal domain-containing protein</fullName>
    </recommendedName>
</protein>
<dbReference type="Proteomes" id="UP001446337">
    <property type="component" value="Chromosome"/>
</dbReference>
<gene>
    <name evidence="2" type="ORF">AAIK43_27070</name>
</gene>
<evidence type="ECO:0008006" key="4">
    <source>
        <dbReference type="Google" id="ProtNLM"/>
    </source>
</evidence>
<keyword evidence="3" id="KW-1185">Reference proteome</keyword>
<evidence type="ECO:0000313" key="2">
    <source>
        <dbReference type="EMBL" id="XAN15015.1"/>
    </source>
</evidence>
<evidence type="ECO:0000256" key="1">
    <source>
        <dbReference type="SAM" id="MobiDB-lite"/>
    </source>
</evidence>
<sequence>MSRTPASYGRRGRVGDANTGVRHPAPTYGKAKLGTYSLKASGYINVEQEAERFVSHLLEIDPRVYGFQPQPFCVDLIDQCMLWTKAARGAAWHAYRDLPGAKLYTPDFSVEWQDGQRHAVEVKLEGFEGDDAYWEKIERARPILEAHGYPLRTLVMPANTAHPLRMNARLLRQAIHLRLAYLTAELVERVTDRCETGPVTVRTLCEDLHLLPGLVPILLVSGLLTADVAHRPICGTLEVSLAYGDLSHLYLLEGAER</sequence>
<dbReference type="RefSeq" id="WP_343498731.1">
    <property type="nucleotide sequence ID" value="NZ_CP154792.1"/>
</dbReference>
<organism evidence="2 3">
    <name type="scientific">Achromobacter denitrificans</name>
    <name type="common">Alcaligenes denitrificans</name>
    <dbReference type="NCBI Taxonomy" id="32002"/>
    <lineage>
        <taxon>Bacteria</taxon>
        <taxon>Pseudomonadati</taxon>
        <taxon>Pseudomonadota</taxon>
        <taxon>Betaproteobacteria</taxon>
        <taxon>Burkholderiales</taxon>
        <taxon>Alcaligenaceae</taxon>
        <taxon>Achromobacter</taxon>
    </lineage>
</organism>
<feature type="region of interest" description="Disordered" evidence="1">
    <location>
        <begin position="1"/>
        <end position="25"/>
    </location>
</feature>
<dbReference type="EMBL" id="CP154792">
    <property type="protein sequence ID" value="XAN15015.1"/>
    <property type="molecule type" value="Genomic_DNA"/>
</dbReference>
<name>A0ABZ3FYZ5_ACHDE</name>